<protein>
    <submittedName>
        <fullName evidence="1">Uncharacterized protein</fullName>
    </submittedName>
</protein>
<gene>
    <name evidence="1" type="ORF">JOB18_034235</name>
</gene>
<evidence type="ECO:0000313" key="1">
    <source>
        <dbReference type="EMBL" id="KAG7494616.1"/>
    </source>
</evidence>
<name>A0AAV6QNM5_SOLSE</name>
<dbReference type="Proteomes" id="UP000693946">
    <property type="component" value="Linkage Group LG4"/>
</dbReference>
<reference evidence="1 2" key="1">
    <citation type="journal article" date="2021" name="Sci. Rep.">
        <title>Chromosome anchoring in Senegalese sole (Solea senegalensis) reveals sex-associated markers and genome rearrangements in flatfish.</title>
        <authorList>
            <person name="Guerrero-Cozar I."/>
            <person name="Gomez-Garrido J."/>
            <person name="Berbel C."/>
            <person name="Martinez-Blanch J.F."/>
            <person name="Alioto T."/>
            <person name="Claros M.G."/>
            <person name="Gagnaire P.A."/>
            <person name="Manchado M."/>
        </authorList>
    </citation>
    <scope>NUCLEOTIDE SEQUENCE [LARGE SCALE GENOMIC DNA]</scope>
    <source>
        <strain evidence="1">Sse05_10M</strain>
    </source>
</reference>
<keyword evidence="2" id="KW-1185">Reference proteome</keyword>
<accession>A0AAV6QNM5</accession>
<organism evidence="1 2">
    <name type="scientific">Solea senegalensis</name>
    <name type="common">Senegalese sole</name>
    <dbReference type="NCBI Taxonomy" id="28829"/>
    <lineage>
        <taxon>Eukaryota</taxon>
        <taxon>Metazoa</taxon>
        <taxon>Chordata</taxon>
        <taxon>Craniata</taxon>
        <taxon>Vertebrata</taxon>
        <taxon>Euteleostomi</taxon>
        <taxon>Actinopterygii</taxon>
        <taxon>Neopterygii</taxon>
        <taxon>Teleostei</taxon>
        <taxon>Neoteleostei</taxon>
        <taxon>Acanthomorphata</taxon>
        <taxon>Carangaria</taxon>
        <taxon>Pleuronectiformes</taxon>
        <taxon>Pleuronectoidei</taxon>
        <taxon>Soleidae</taxon>
        <taxon>Solea</taxon>
    </lineage>
</organism>
<proteinExistence type="predicted"/>
<evidence type="ECO:0000313" key="2">
    <source>
        <dbReference type="Proteomes" id="UP000693946"/>
    </source>
</evidence>
<dbReference type="EMBL" id="JAGKHQ010000016">
    <property type="protein sequence ID" value="KAG7494616.1"/>
    <property type="molecule type" value="Genomic_DNA"/>
</dbReference>
<sequence length="73" mass="8253">MSSADTGSLFPCINHGQISIELLIGNDVPKAHQPWNVIATCGDGPYAIKTILGFRFTWKRVNQRTKTVRRRRL</sequence>
<dbReference type="AlphaFoldDB" id="A0AAV6QNM5"/>
<comment type="caution">
    <text evidence="1">The sequence shown here is derived from an EMBL/GenBank/DDBJ whole genome shotgun (WGS) entry which is preliminary data.</text>
</comment>